<dbReference type="InterPro" id="IPR023485">
    <property type="entry name" value="Ptyr_pPase"/>
</dbReference>
<sequence length="150" mass="16191">MGNICRSPAGEAVMRHLIEAGGLADQIECDSAGTIAFHTGNPPDQRMHAAAKNRGINTGGQARQICDDDYYLFDLILTMDDENLENIRSMAPAGDYPAEVRPFCHFVTGSTATEVPDPYYGGAQGFETVLDLLEDGCVSLLEHARSQLAD</sequence>
<dbReference type="SMART" id="SM00226">
    <property type="entry name" value="LMWPc"/>
    <property type="match status" value="1"/>
</dbReference>
<keyword evidence="2" id="KW-0378">Hydrolase</keyword>
<feature type="domain" description="Phosphotyrosine protein phosphatase I" evidence="3">
    <location>
        <begin position="2"/>
        <end position="143"/>
    </location>
</feature>
<dbReference type="Gene3D" id="3.40.50.2300">
    <property type="match status" value="1"/>
</dbReference>
<dbReference type="Pfam" id="PF01451">
    <property type="entry name" value="LMWPc"/>
    <property type="match status" value="1"/>
</dbReference>
<evidence type="ECO:0000259" key="3">
    <source>
        <dbReference type="SMART" id="SM00226"/>
    </source>
</evidence>
<dbReference type="InterPro" id="IPR017867">
    <property type="entry name" value="Tyr_phospatase_low_mol_wt"/>
</dbReference>
<dbReference type="SUPFAM" id="SSF52788">
    <property type="entry name" value="Phosphotyrosine protein phosphatases I"/>
    <property type="match status" value="1"/>
</dbReference>
<proteinExistence type="inferred from homology"/>
<accession>A0A381TMG5</accession>
<protein>
    <recommendedName>
        <fullName evidence="3">Phosphotyrosine protein phosphatase I domain-containing protein</fullName>
    </recommendedName>
</protein>
<evidence type="ECO:0000256" key="2">
    <source>
        <dbReference type="ARBA" id="ARBA00022801"/>
    </source>
</evidence>
<dbReference type="PANTHER" id="PTHR47439">
    <property type="entry name" value="LOW MOLECULAR WEIGHT PHOSPHOTYROSINE PROTEIN PHOSPHATASE-RELATED"/>
    <property type="match status" value="1"/>
</dbReference>
<dbReference type="AlphaFoldDB" id="A0A381TMG5"/>
<evidence type="ECO:0000256" key="1">
    <source>
        <dbReference type="ARBA" id="ARBA00011063"/>
    </source>
</evidence>
<dbReference type="InterPro" id="IPR052995">
    <property type="entry name" value="LMW-PTP"/>
</dbReference>
<name>A0A381TMG5_9ZZZZ</name>
<dbReference type="CDD" id="cd16343">
    <property type="entry name" value="LMWPTP"/>
    <property type="match status" value="1"/>
</dbReference>
<dbReference type="PRINTS" id="PR00719">
    <property type="entry name" value="LMWPTPASE"/>
</dbReference>
<dbReference type="EMBL" id="UINC01004843">
    <property type="protein sequence ID" value="SVA17255.1"/>
    <property type="molecule type" value="Genomic_DNA"/>
</dbReference>
<dbReference type="PANTHER" id="PTHR47439:SF1">
    <property type="entry name" value="ACID PHOSPHATASE"/>
    <property type="match status" value="1"/>
</dbReference>
<comment type="similarity">
    <text evidence="1">Belongs to the low molecular weight phosphotyrosine protein phosphatase family.</text>
</comment>
<gene>
    <name evidence="4" type="ORF">METZ01_LOCUS70109</name>
</gene>
<evidence type="ECO:0000313" key="4">
    <source>
        <dbReference type="EMBL" id="SVA17255.1"/>
    </source>
</evidence>
<reference evidence="4" key="1">
    <citation type="submission" date="2018-05" db="EMBL/GenBank/DDBJ databases">
        <authorList>
            <person name="Lanie J.A."/>
            <person name="Ng W.-L."/>
            <person name="Kazmierczak K.M."/>
            <person name="Andrzejewski T.M."/>
            <person name="Davidsen T.M."/>
            <person name="Wayne K.J."/>
            <person name="Tettelin H."/>
            <person name="Glass J.I."/>
            <person name="Rusch D."/>
            <person name="Podicherti R."/>
            <person name="Tsui H.-C.T."/>
            <person name="Winkler M.E."/>
        </authorList>
    </citation>
    <scope>NUCLEOTIDE SEQUENCE</scope>
</reference>
<dbReference type="GO" id="GO:0004725">
    <property type="term" value="F:protein tyrosine phosphatase activity"/>
    <property type="evidence" value="ECO:0007669"/>
    <property type="project" value="InterPro"/>
</dbReference>
<organism evidence="4">
    <name type="scientific">marine metagenome</name>
    <dbReference type="NCBI Taxonomy" id="408172"/>
    <lineage>
        <taxon>unclassified sequences</taxon>
        <taxon>metagenomes</taxon>
        <taxon>ecological metagenomes</taxon>
    </lineage>
</organism>
<dbReference type="InterPro" id="IPR036196">
    <property type="entry name" value="Ptyr_pPase_sf"/>
</dbReference>